<comment type="caution">
    <text evidence="16">The sequence shown here is derived from an EMBL/GenBank/DDBJ whole genome shotgun (WGS) entry which is preliminary data.</text>
</comment>
<evidence type="ECO:0000256" key="11">
    <source>
        <dbReference type="PIRSR" id="PIRSR604808-2"/>
    </source>
</evidence>
<dbReference type="SUPFAM" id="SSF56219">
    <property type="entry name" value="DNase I-like"/>
    <property type="match status" value="1"/>
</dbReference>
<feature type="site" description="Transition state stabilizer" evidence="12">
    <location>
        <position position="201"/>
    </location>
</feature>
<dbReference type="PROSITE" id="PS00728">
    <property type="entry name" value="AP_NUCLEASE_F1_3"/>
    <property type="match status" value="1"/>
</dbReference>
<dbReference type="EMBL" id="MDYN01000031">
    <property type="protein sequence ID" value="OQD80912.1"/>
    <property type="molecule type" value="Genomic_DNA"/>
</dbReference>
<dbReference type="Gene3D" id="3.60.10.10">
    <property type="entry name" value="Endonuclease/exonuclease/phosphatase"/>
    <property type="match status" value="1"/>
</dbReference>
<keyword evidence="11" id="KW-0464">Manganese</keyword>
<dbReference type="GO" id="GO:0003677">
    <property type="term" value="F:DNA binding"/>
    <property type="evidence" value="ECO:0007669"/>
    <property type="project" value="InterPro"/>
</dbReference>
<feature type="domain" description="GRF-type" evidence="15">
    <location>
        <begin position="572"/>
        <end position="625"/>
    </location>
</feature>
<keyword evidence="6" id="KW-0378">Hydrolase</keyword>
<dbReference type="CDD" id="cd09088">
    <property type="entry name" value="Ape2-like_AP-endo"/>
    <property type="match status" value="1"/>
</dbReference>
<keyword evidence="5 13" id="KW-0863">Zinc-finger</keyword>
<keyword evidence="17" id="KW-1185">Reference proteome</keyword>
<feature type="binding site" evidence="11">
    <location>
        <position position="316"/>
    </location>
    <ligand>
        <name>Mg(2+)</name>
        <dbReference type="ChEBI" id="CHEBI:18420"/>
        <label>1</label>
    </ligand>
</feature>
<dbReference type="FunFam" id="3.60.10.10:FF:000079">
    <property type="entry name" value="DNA-(apurinic or apyrimidinic site) lyase"/>
    <property type="match status" value="1"/>
</dbReference>
<dbReference type="InterPro" id="IPR004808">
    <property type="entry name" value="AP_endonuc_1"/>
</dbReference>
<keyword evidence="8 11" id="KW-0460">Magnesium</keyword>
<evidence type="ECO:0000256" key="5">
    <source>
        <dbReference type="ARBA" id="ARBA00022771"/>
    </source>
</evidence>
<name>A0A1V6PW28_9EURO</name>
<feature type="region of interest" description="Disordered" evidence="14">
    <location>
        <begin position="494"/>
        <end position="548"/>
    </location>
</feature>
<evidence type="ECO:0000256" key="2">
    <source>
        <dbReference type="ARBA" id="ARBA00007092"/>
    </source>
</evidence>
<accession>A0A1V6PW28</accession>
<feature type="region of interest" description="Disordered" evidence="14">
    <location>
        <begin position="437"/>
        <end position="474"/>
    </location>
</feature>
<dbReference type="GO" id="GO:0005634">
    <property type="term" value="C:nucleus"/>
    <property type="evidence" value="ECO:0007669"/>
    <property type="project" value="TreeGrafter"/>
</dbReference>
<dbReference type="AlphaFoldDB" id="A0A1V6PW28"/>
<dbReference type="GO" id="GO:0008270">
    <property type="term" value="F:zinc ion binding"/>
    <property type="evidence" value="ECO:0007669"/>
    <property type="project" value="UniProtKB-KW"/>
</dbReference>
<sequence>MGFRITTWNVNGIRTEELIKSAKSMFDILESDIVVLQETKIQRKDLRDDMVLVPGYSGVVIYTRNATCAPVRAEEGITGVLCPPNSAVSFCDLPKGQQIGGYPTAEQLSRITVDSEELDSEDEQDDPNPRPKAKIDAATLDSEGRCVILEFPAFVLIGVYCPAYRDESRDTFRMDFLNALDSRVRNLTAMGKRVIVTGDINIAKHGIDAAHAMEAIRKGTTSEEEFISGPSRRLFNHLLSDGVIVGERDSGREEPVLFDICRSFHPDRTGMYTCWDQKLNTRPGNYGSRIDYVLCSLNMQDWFSGSNIQEGLMGSDHCPVFADFKDCVSQPKGLVNIRDIMNPPGMFKNGERQQEYSAKFALPASGRLLPEFDVNKRRSIKDMFARKPASEPSKPVQPTVAVSTESETQASESPATTTTSQSSEIIQDFSAPVKVETQLAHTASRKRSQPLSASLAKRSKSSATASPGATTAGQKSLMGFFKPKAVNCAESTRPSISVPVSGASFDTQTPSSSQERLAATELESQPSELHPYSSLSQSPKSNKLTDSDTIIDPIVSKEDWSKLFTKKPVPPCDGHQEPCISLTTKKPGMNRGRSFWICRRPLGPSGEKEKGTQWRCPTFIWASDWNPSATTLE</sequence>
<gene>
    <name evidence="16" type="ORF">PENANT_c031G04489</name>
</gene>
<comment type="cofactor">
    <cofactor evidence="11">
        <name>Mg(2+)</name>
        <dbReference type="ChEBI" id="CHEBI:18420"/>
    </cofactor>
    <cofactor evidence="11">
        <name>Mn(2+)</name>
        <dbReference type="ChEBI" id="CHEBI:29035"/>
    </cofactor>
    <text evidence="11">Probably binds two magnesium or manganese ions per subunit.</text>
</comment>
<dbReference type="STRING" id="416450.A0A1V6PW28"/>
<feature type="active site" description="Proton donor/acceptor" evidence="10">
    <location>
        <position position="199"/>
    </location>
</feature>
<feature type="binding site" evidence="11">
    <location>
        <position position="9"/>
    </location>
    <ligand>
        <name>Mg(2+)</name>
        <dbReference type="ChEBI" id="CHEBI:18420"/>
        <label>1</label>
    </ligand>
</feature>
<evidence type="ECO:0000256" key="10">
    <source>
        <dbReference type="PIRSR" id="PIRSR604808-1"/>
    </source>
</evidence>
<evidence type="ECO:0000256" key="7">
    <source>
        <dbReference type="ARBA" id="ARBA00022833"/>
    </source>
</evidence>
<dbReference type="PROSITE" id="PS51999">
    <property type="entry name" value="ZF_GRF"/>
    <property type="match status" value="1"/>
</dbReference>
<feature type="compositionally biased region" description="Polar residues" evidence="14">
    <location>
        <begin position="522"/>
        <end position="548"/>
    </location>
</feature>
<evidence type="ECO:0000256" key="12">
    <source>
        <dbReference type="PIRSR" id="PIRSR604808-3"/>
    </source>
</evidence>
<dbReference type="InterPro" id="IPR036691">
    <property type="entry name" value="Endo/exonu/phosph_ase_sf"/>
</dbReference>
<feature type="site" description="Interaction with DNA substrate" evidence="12">
    <location>
        <position position="317"/>
    </location>
</feature>
<evidence type="ECO:0000256" key="3">
    <source>
        <dbReference type="ARBA" id="ARBA00013541"/>
    </source>
</evidence>
<comment type="cofactor">
    <cofactor evidence="1">
        <name>Mn(2+)</name>
        <dbReference type="ChEBI" id="CHEBI:29035"/>
    </cofactor>
</comment>
<dbReference type="PROSITE" id="PS51435">
    <property type="entry name" value="AP_NUCLEASE_F1_4"/>
    <property type="match status" value="1"/>
</dbReference>
<feature type="binding site" evidence="11">
    <location>
        <position position="38"/>
    </location>
    <ligand>
        <name>Mg(2+)</name>
        <dbReference type="ChEBI" id="CHEBI:18420"/>
        <label>1</label>
    </ligand>
</feature>
<evidence type="ECO:0000256" key="9">
    <source>
        <dbReference type="ARBA" id="ARBA00023242"/>
    </source>
</evidence>
<dbReference type="PANTHER" id="PTHR22748">
    <property type="entry name" value="AP ENDONUCLEASE"/>
    <property type="match status" value="1"/>
</dbReference>
<dbReference type="InterPro" id="IPR010666">
    <property type="entry name" value="Znf_GRF"/>
</dbReference>
<comment type="similarity">
    <text evidence="2">Belongs to the DNA repair enzymes AP/ExoA family.</text>
</comment>
<reference evidence="17" key="1">
    <citation type="journal article" date="2017" name="Nat. Microbiol.">
        <title>Global analysis of biosynthetic gene clusters reveals vast potential of secondary metabolite production in Penicillium species.</title>
        <authorList>
            <person name="Nielsen J.C."/>
            <person name="Grijseels S."/>
            <person name="Prigent S."/>
            <person name="Ji B."/>
            <person name="Dainat J."/>
            <person name="Nielsen K.F."/>
            <person name="Frisvad J.C."/>
            <person name="Workman M."/>
            <person name="Nielsen J."/>
        </authorList>
    </citation>
    <scope>NUCLEOTIDE SEQUENCE [LARGE SCALE GENOMIC DNA]</scope>
    <source>
        <strain evidence="17">IBT 31811</strain>
    </source>
</reference>
<feature type="binding site" evidence="11">
    <location>
        <position position="317"/>
    </location>
    <ligand>
        <name>Mg(2+)</name>
        <dbReference type="ChEBI" id="CHEBI:18420"/>
        <label>1</label>
    </ligand>
</feature>
<feature type="binding site" evidence="11">
    <location>
        <position position="199"/>
    </location>
    <ligand>
        <name>Mg(2+)</name>
        <dbReference type="ChEBI" id="CHEBI:18420"/>
        <label>1</label>
    </ligand>
</feature>
<evidence type="ECO:0000256" key="4">
    <source>
        <dbReference type="ARBA" id="ARBA00022723"/>
    </source>
</evidence>
<evidence type="ECO:0000256" key="14">
    <source>
        <dbReference type="SAM" id="MobiDB-lite"/>
    </source>
</evidence>
<proteinExistence type="inferred from homology"/>
<feature type="region of interest" description="Disordered" evidence="14">
    <location>
        <begin position="114"/>
        <end position="133"/>
    </location>
</feature>
<feature type="region of interest" description="Disordered" evidence="14">
    <location>
        <begin position="384"/>
        <end position="423"/>
    </location>
</feature>
<feature type="binding site" evidence="11">
    <location>
        <position position="201"/>
    </location>
    <ligand>
        <name>Mg(2+)</name>
        <dbReference type="ChEBI" id="CHEBI:18420"/>
        <label>1</label>
    </ligand>
</feature>
<feature type="compositionally biased region" description="Polar residues" evidence="14">
    <location>
        <begin position="504"/>
        <end position="515"/>
    </location>
</feature>
<evidence type="ECO:0000256" key="6">
    <source>
        <dbReference type="ARBA" id="ARBA00022801"/>
    </source>
</evidence>
<keyword evidence="9" id="KW-0539">Nucleus</keyword>
<evidence type="ECO:0000259" key="15">
    <source>
        <dbReference type="PROSITE" id="PS51999"/>
    </source>
</evidence>
<feature type="active site" description="Proton acceptor" evidence="10">
    <location>
        <position position="317"/>
    </location>
</feature>
<evidence type="ECO:0000313" key="17">
    <source>
        <dbReference type="Proteomes" id="UP000191672"/>
    </source>
</evidence>
<evidence type="ECO:0000256" key="13">
    <source>
        <dbReference type="PROSITE-ProRule" id="PRU01343"/>
    </source>
</evidence>
<feature type="active site" evidence="10">
    <location>
        <position position="160"/>
    </location>
</feature>
<dbReference type="PANTHER" id="PTHR22748:SF4">
    <property type="entry name" value="DNA-(APURINIC OR APYRIMIDINIC SITE) ENDONUCLEASE 2"/>
    <property type="match status" value="1"/>
</dbReference>
<dbReference type="InterPro" id="IPR005135">
    <property type="entry name" value="Endo/exonuclease/phosphatase"/>
</dbReference>
<dbReference type="Pfam" id="PF03372">
    <property type="entry name" value="Exo_endo_phos"/>
    <property type="match status" value="1"/>
</dbReference>
<feature type="compositionally biased region" description="Acidic residues" evidence="14">
    <location>
        <begin position="114"/>
        <end position="126"/>
    </location>
</feature>
<feature type="site" description="Important for catalytic activity" evidence="12">
    <location>
        <position position="291"/>
    </location>
</feature>
<dbReference type="GO" id="GO:0008081">
    <property type="term" value="F:phosphoric diester hydrolase activity"/>
    <property type="evidence" value="ECO:0007669"/>
    <property type="project" value="TreeGrafter"/>
</dbReference>
<protein>
    <recommendedName>
        <fullName evidence="3">DNA-(apurinic or apyrimidinic site) endonuclease 2</fullName>
    </recommendedName>
</protein>
<evidence type="ECO:0000256" key="8">
    <source>
        <dbReference type="ARBA" id="ARBA00022842"/>
    </source>
</evidence>
<evidence type="ECO:0000256" key="1">
    <source>
        <dbReference type="ARBA" id="ARBA00001936"/>
    </source>
</evidence>
<organism evidence="16 17">
    <name type="scientific">Penicillium antarcticum</name>
    <dbReference type="NCBI Taxonomy" id="416450"/>
    <lineage>
        <taxon>Eukaryota</taxon>
        <taxon>Fungi</taxon>
        <taxon>Dikarya</taxon>
        <taxon>Ascomycota</taxon>
        <taxon>Pezizomycotina</taxon>
        <taxon>Eurotiomycetes</taxon>
        <taxon>Eurotiomycetidae</taxon>
        <taxon>Eurotiales</taxon>
        <taxon>Aspergillaceae</taxon>
        <taxon>Penicillium</taxon>
    </lineage>
</organism>
<dbReference type="GO" id="GO:0003906">
    <property type="term" value="F:DNA-(apurinic or apyrimidinic site) endonuclease activity"/>
    <property type="evidence" value="ECO:0007669"/>
    <property type="project" value="TreeGrafter"/>
</dbReference>
<keyword evidence="7" id="KW-0862">Zinc</keyword>
<evidence type="ECO:0000313" key="16">
    <source>
        <dbReference type="EMBL" id="OQD80912.1"/>
    </source>
</evidence>
<dbReference type="GO" id="GO:0008311">
    <property type="term" value="F:double-stranded DNA 3'-5' DNA exonuclease activity"/>
    <property type="evidence" value="ECO:0007669"/>
    <property type="project" value="TreeGrafter"/>
</dbReference>
<keyword evidence="4 11" id="KW-0479">Metal-binding</keyword>
<feature type="compositionally biased region" description="Low complexity" evidence="14">
    <location>
        <begin position="451"/>
        <end position="472"/>
    </location>
</feature>
<dbReference type="Proteomes" id="UP000191672">
    <property type="component" value="Unassembled WGS sequence"/>
</dbReference>
<feature type="compositionally biased region" description="Polar residues" evidence="14">
    <location>
        <begin position="400"/>
        <end position="415"/>
    </location>
</feature>
<dbReference type="InterPro" id="IPR020848">
    <property type="entry name" value="AP_endonuclease_F1_CS"/>
</dbReference>
<dbReference type="GO" id="GO:0006284">
    <property type="term" value="P:base-excision repair"/>
    <property type="evidence" value="ECO:0007669"/>
    <property type="project" value="TreeGrafter"/>
</dbReference>